<evidence type="ECO:0000313" key="1">
    <source>
        <dbReference type="EMBL" id="KAI5652836.1"/>
    </source>
</evidence>
<accession>A0ACB9ZWZ2</accession>
<comment type="caution">
    <text evidence="1">The sequence shown here is derived from an EMBL/GenBank/DDBJ whole genome shotgun (WGS) entry which is preliminary data.</text>
</comment>
<keyword evidence="2" id="KW-1185">Reference proteome</keyword>
<reference evidence="2" key="1">
    <citation type="journal article" date="2023" name="Nat. Plants">
        <title>Single-cell RNA sequencing provides a high-resolution roadmap for understanding the multicellular compartmentation of specialized metabolism.</title>
        <authorList>
            <person name="Sun S."/>
            <person name="Shen X."/>
            <person name="Li Y."/>
            <person name="Li Y."/>
            <person name="Wang S."/>
            <person name="Li R."/>
            <person name="Zhang H."/>
            <person name="Shen G."/>
            <person name="Guo B."/>
            <person name="Wei J."/>
            <person name="Xu J."/>
            <person name="St-Pierre B."/>
            <person name="Chen S."/>
            <person name="Sun C."/>
        </authorList>
    </citation>
    <scope>NUCLEOTIDE SEQUENCE [LARGE SCALE GENOMIC DNA]</scope>
</reference>
<proteinExistence type="predicted"/>
<dbReference type="EMBL" id="CM044707">
    <property type="protein sequence ID" value="KAI5652836.1"/>
    <property type="molecule type" value="Genomic_DNA"/>
</dbReference>
<organism evidence="1 2">
    <name type="scientific">Catharanthus roseus</name>
    <name type="common">Madagascar periwinkle</name>
    <name type="synonym">Vinca rosea</name>
    <dbReference type="NCBI Taxonomy" id="4058"/>
    <lineage>
        <taxon>Eukaryota</taxon>
        <taxon>Viridiplantae</taxon>
        <taxon>Streptophyta</taxon>
        <taxon>Embryophyta</taxon>
        <taxon>Tracheophyta</taxon>
        <taxon>Spermatophyta</taxon>
        <taxon>Magnoliopsida</taxon>
        <taxon>eudicotyledons</taxon>
        <taxon>Gunneridae</taxon>
        <taxon>Pentapetalae</taxon>
        <taxon>asterids</taxon>
        <taxon>lamiids</taxon>
        <taxon>Gentianales</taxon>
        <taxon>Apocynaceae</taxon>
        <taxon>Rauvolfioideae</taxon>
        <taxon>Vinceae</taxon>
        <taxon>Catharanthinae</taxon>
        <taxon>Catharanthus</taxon>
    </lineage>
</organism>
<name>A0ACB9ZWZ2_CATRO</name>
<sequence length="184" mass="21278">MLKSSSQKIRHFPTLSKGCPKRTPHLITIGDFLPKVFVEIDVAPCYTIQDHLERESDEEKAINYAQITFGDDDLLLVATPHNRALFVVGYVKEQRVNRILLDEQLGAAITLRIVASDLHPDVLHKLQKIALYVASPSYESLFRWRGRFKLGKVDPLEEGRRPRRMWPNRSTWTLHYALWWDSAA</sequence>
<evidence type="ECO:0000313" key="2">
    <source>
        <dbReference type="Proteomes" id="UP001060085"/>
    </source>
</evidence>
<gene>
    <name evidence="1" type="ORF">M9H77_30023</name>
</gene>
<dbReference type="Proteomes" id="UP001060085">
    <property type="component" value="Linkage Group LG07"/>
</dbReference>
<protein>
    <submittedName>
        <fullName evidence="1">Uncharacterized protein</fullName>
    </submittedName>
</protein>